<accession>A0ABS3C0A6</accession>
<evidence type="ECO:0000313" key="1">
    <source>
        <dbReference type="EMBL" id="MBN7810537.1"/>
    </source>
</evidence>
<sequence>MEKLTGDFSGLLIFRKRSIKVVDDEIDLDEIQKMEFNASDFDGKKWMNFRSPDPKLSNGINNRASLVTKKGVRLDFNFQQAYEDEFHLKMRNLLISYHLADKIS</sequence>
<organism evidence="1 2">
    <name type="scientific">Algoriphagus oliviformis</name>
    <dbReference type="NCBI Taxonomy" id="2811231"/>
    <lineage>
        <taxon>Bacteria</taxon>
        <taxon>Pseudomonadati</taxon>
        <taxon>Bacteroidota</taxon>
        <taxon>Cytophagia</taxon>
        <taxon>Cytophagales</taxon>
        <taxon>Cyclobacteriaceae</taxon>
        <taxon>Algoriphagus</taxon>
    </lineage>
</organism>
<proteinExistence type="predicted"/>
<dbReference type="RefSeq" id="WP_206577322.1">
    <property type="nucleotide sequence ID" value="NZ_JAFKCT010000002.1"/>
</dbReference>
<name>A0ABS3C0A6_9BACT</name>
<gene>
    <name evidence="1" type="ORF">J0A68_06195</name>
</gene>
<dbReference type="Proteomes" id="UP000664317">
    <property type="component" value="Unassembled WGS sequence"/>
</dbReference>
<dbReference type="EMBL" id="JAFKCT010000002">
    <property type="protein sequence ID" value="MBN7810537.1"/>
    <property type="molecule type" value="Genomic_DNA"/>
</dbReference>
<keyword evidence="2" id="KW-1185">Reference proteome</keyword>
<reference evidence="1 2" key="1">
    <citation type="submission" date="2021-03" db="EMBL/GenBank/DDBJ databases">
        <title>novel species isolated from a fishpond in China.</title>
        <authorList>
            <person name="Lu H."/>
            <person name="Cai Z."/>
        </authorList>
    </citation>
    <scope>NUCLEOTIDE SEQUENCE [LARGE SCALE GENOMIC DNA]</scope>
    <source>
        <strain evidence="1 2">H41</strain>
    </source>
</reference>
<evidence type="ECO:0000313" key="2">
    <source>
        <dbReference type="Proteomes" id="UP000664317"/>
    </source>
</evidence>
<comment type="caution">
    <text evidence="1">The sequence shown here is derived from an EMBL/GenBank/DDBJ whole genome shotgun (WGS) entry which is preliminary data.</text>
</comment>
<protein>
    <submittedName>
        <fullName evidence="1">Uncharacterized protein</fullName>
    </submittedName>
</protein>